<evidence type="ECO:0000313" key="9">
    <source>
        <dbReference type="EMBL" id="CBI17433.3"/>
    </source>
</evidence>
<evidence type="ECO:0000256" key="7">
    <source>
        <dbReference type="ARBA" id="ARBA00023136"/>
    </source>
</evidence>
<reference evidence="10" key="1">
    <citation type="journal article" date="2007" name="Nature">
        <title>The grapevine genome sequence suggests ancestral hexaploidization in major angiosperm phyla.</title>
        <authorList>
            <consortium name="The French-Italian Public Consortium for Grapevine Genome Characterization."/>
            <person name="Jaillon O."/>
            <person name="Aury J.-M."/>
            <person name="Noel B."/>
            <person name="Policriti A."/>
            <person name="Clepet C."/>
            <person name="Casagrande A."/>
            <person name="Choisne N."/>
            <person name="Aubourg S."/>
            <person name="Vitulo N."/>
            <person name="Jubin C."/>
            <person name="Vezzi A."/>
            <person name="Legeai F."/>
            <person name="Hugueney P."/>
            <person name="Dasilva C."/>
            <person name="Horner D."/>
            <person name="Mica E."/>
            <person name="Jublot D."/>
            <person name="Poulain J."/>
            <person name="Bruyere C."/>
            <person name="Billault A."/>
            <person name="Segurens B."/>
            <person name="Gouyvenoux M."/>
            <person name="Ugarte E."/>
            <person name="Cattonaro F."/>
            <person name="Anthouard V."/>
            <person name="Vico V."/>
            <person name="Del Fabbro C."/>
            <person name="Alaux M."/>
            <person name="Di Gaspero G."/>
            <person name="Dumas V."/>
            <person name="Felice N."/>
            <person name="Paillard S."/>
            <person name="Juman I."/>
            <person name="Moroldo M."/>
            <person name="Scalabrin S."/>
            <person name="Canaguier A."/>
            <person name="Le Clainche I."/>
            <person name="Malacrida G."/>
            <person name="Durand E."/>
            <person name="Pesole G."/>
            <person name="Laucou V."/>
            <person name="Chatelet P."/>
            <person name="Merdinoglu D."/>
            <person name="Delledonne M."/>
            <person name="Pezzotti M."/>
            <person name="Lecharny A."/>
            <person name="Scarpelli C."/>
            <person name="Artiguenave F."/>
            <person name="Pe M.E."/>
            <person name="Valle G."/>
            <person name="Morgante M."/>
            <person name="Caboche M."/>
            <person name="Adam-Blondon A.-F."/>
            <person name="Weissenbach J."/>
            <person name="Quetier F."/>
            <person name="Wincker P."/>
        </authorList>
    </citation>
    <scope>NUCLEOTIDE SEQUENCE [LARGE SCALE GENOMIC DNA]</scope>
    <source>
        <strain evidence="10">cv. Pinot noir / PN40024</strain>
    </source>
</reference>
<sequence length="45" mass="5136">MYEIDKEIHAPRAQLEAVKYDVIKYCISTLVSISAMEVAVIHILM</sequence>
<evidence type="ECO:0000256" key="1">
    <source>
        <dbReference type="ARBA" id="ARBA00004173"/>
    </source>
</evidence>
<evidence type="ECO:0000256" key="6">
    <source>
        <dbReference type="ARBA" id="ARBA00023128"/>
    </source>
</evidence>
<comment type="subcellular location">
    <subcellularLocation>
        <location evidence="2">Membrane</location>
    </subcellularLocation>
    <subcellularLocation>
        <location evidence="1">Mitochondrion</location>
    </subcellularLocation>
</comment>
<dbReference type="HOGENOM" id="CLU_3208696_0_0_1"/>
<dbReference type="Proteomes" id="UP000009183">
    <property type="component" value="Chromosome 4"/>
</dbReference>
<proteinExistence type="predicted"/>
<feature type="transmembrane region" description="Helical" evidence="8">
    <location>
        <begin position="22"/>
        <end position="44"/>
    </location>
</feature>
<evidence type="ECO:0000256" key="4">
    <source>
        <dbReference type="ARBA" id="ARBA00022989"/>
    </source>
</evidence>
<evidence type="ECO:0000256" key="5">
    <source>
        <dbReference type="ARBA" id="ARBA00023054"/>
    </source>
</evidence>
<dbReference type="eggNOG" id="KOG3156">
    <property type="taxonomic scope" value="Eukaryota"/>
</dbReference>
<keyword evidence="3 8" id="KW-0812">Transmembrane</keyword>
<dbReference type="GO" id="GO:0016020">
    <property type="term" value="C:membrane"/>
    <property type="evidence" value="ECO:0007669"/>
    <property type="project" value="UniProtKB-SubCell"/>
</dbReference>
<dbReference type="InParanoid" id="D7SP54"/>
<dbReference type="AlphaFoldDB" id="D7SP54"/>
<protein>
    <submittedName>
        <fullName evidence="9">Uncharacterized protein</fullName>
    </submittedName>
</protein>
<dbReference type="PANTHER" id="PTHR14360">
    <property type="entry name" value="PROTEIN FMP32, MITOCHONDRIAL"/>
    <property type="match status" value="1"/>
</dbReference>
<dbReference type="EMBL" id="FN594959">
    <property type="protein sequence ID" value="CBI17433.3"/>
    <property type="molecule type" value="Genomic_DNA"/>
</dbReference>
<keyword evidence="10" id="KW-1185">Reference proteome</keyword>
<keyword evidence="6" id="KW-0496">Mitochondrion</keyword>
<keyword evidence="5" id="KW-0175">Coiled coil</keyword>
<evidence type="ECO:0000256" key="3">
    <source>
        <dbReference type="ARBA" id="ARBA00022692"/>
    </source>
</evidence>
<dbReference type="InterPro" id="IPR024461">
    <property type="entry name" value="CCDC90-like"/>
</dbReference>
<evidence type="ECO:0000256" key="2">
    <source>
        <dbReference type="ARBA" id="ARBA00004370"/>
    </source>
</evidence>
<organism evidence="9 10">
    <name type="scientific">Vitis vinifera</name>
    <name type="common">Grape</name>
    <dbReference type="NCBI Taxonomy" id="29760"/>
    <lineage>
        <taxon>Eukaryota</taxon>
        <taxon>Viridiplantae</taxon>
        <taxon>Streptophyta</taxon>
        <taxon>Embryophyta</taxon>
        <taxon>Tracheophyta</taxon>
        <taxon>Spermatophyta</taxon>
        <taxon>Magnoliopsida</taxon>
        <taxon>eudicotyledons</taxon>
        <taxon>Gunneridae</taxon>
        <taxon>Pentapetalae</taxon>
        <taxon>rosids</taxon>
        <taxon>Vitales</taxon>
        <taxon>Vitaceae</taxon>
        <taxon>Viteae</taxon>
        <taxon>Vitis</taxon>
    </lineage>
</organism>
<dbReference type="PANTHER" id="PTHR14360:SF1">
    <property type="entry name" value="PROTEIN FMP32, MITOCHONDRIAL"/>
    <property type="match status" value="1"/>
</dbReference>
<name>D7SP54_VITVI</name>
<keyword evidence="7 8" id="KW-0472">Membrane</keyword>
<accession>D7SP54</accession>
<dbReference type="PaxDb" id="29760-VIT_04s0023g02670.t01"/>
<keyword evidence="4 8" id="KW-1133">Transmembrane helix</keyword>
<dbReference type="Pfam" id="PF07798">
    <property type="entry name" value="CCDC90-like"/>
    <property type="match status" value="1"/>
</dbReference>
<dbReference type="GO" id="GO:0005739">
    <property type="term" value="C:mitochondrion"/>
    <property type="evidence" value="ECO:0007669"/>
    <property type="project" value="UniProtKB-SubCell"/>
</dbReference>
<evidence type="ECO:0000256" key="8">
    <source>
        <dbReference type="SAM" id="Phobius"/>
    </source>
</evidence>
<evidence type="ECO:0000313" key="10">
    <source>
        <dbReference type="Proteomes" id="UP000009183"/>
    </source>
</evidence>
<gene>
    <name evidence="9" type="ordered locus">VIT_04s0023g02670</name>
</gene>